<dbReference type="InterPro" id="IPR004045">
    <property type="entry name" value="Glutathione_S-Trfase_N"/>
</dbReference>
<dbReference type="CDD" id="cd02976">
    <property type="entry name" value="NrdH"/>
    <property type="match status" value="1"/>
</dbReference>
<comment type="caution">
    <text evidence="2">The sequence shown here is derived from an EMBL/GenBank/DDBJ whole genome shotgun (WGS) entry which is preliminary data.</text>
</comment>
<dbReference type="Pfam" id="PF00462">
    <property type="entry name" value="Glutaredoxin"/>
    <property type="match status" value="1"/>
</dbReference>
<gene>
    <name evidence="2" type="ORF">SDC9_07550</name>
</gene>
<proteinExistence type="predicted"/>
<dbReference type="Gene3D" id="3.40.30.10">
    <property type="entry name" value="Glutaredoxin"/>
    <property type="match status" value="1"/>
</dbReference>
<feature type="domain" description="GST N-terminal" evidence="1">
    <location>
        <begin position="12"/>
        <end position="92"/>
    </location>
</feature>
<sequence>MDLEHVEGEKKGNIVLFALSTCGWCKKTRMLIEDLGVEYDYIYVDLTSGDEREEVVNALKEYNPDISFPTLVIDNSDVIIGFEEDKIKSKLS</sequence>
<dbReference type="PROSITE" id="PS50404">
    <property type="entry name" value="GST_NTER"/>
    <property type="match status" value="1"/>
</dbReference>
<dbReference type="InterPro" id="IPR036249">
    <property type="entry name" value="Thioredoxin-like_sf"/>
</dbReference>
<organism evidence="2">
    <name type="scientific">bioreactor metagenome</name>
    <dbReference type="NCBI Taxonomy" id="1076179"/>
    <lineage>
        <taxon>unclassified sequences</taxon>
        <taxon>metagenomes</taxon>
        <taxon>ecological metagenomes</taxon>
    </lineage>
</organism>
<evidence type="ECO:0000313" key="2">
    <source>
        <dbReference type="EMBL" id="MPL61960.1"/>
    </source>
</evidence>
<dbReference type="AlphaFoldDB" id="A0A644T544"/>
<protein>
    <recommendedName>
        <fullName evidence="1">GST N-terminal domain-containing protein</fullName>
    </recommendedName>
</protein>
<dbReference type="EMBL" id="VSSQ01000016">
    <property type="protein sequence ID" value="MPL61960.1"/>
    <property type="molecule type" value="Genomic_DNA"/>
</dbReference>
<dbReference type="SUPFAM" id="SSF52833">
    <property type="entry name" value="Thioredoxin-like"/>
    <property type="match status" value="1"/>
</dbReference>
<accession>A0A644T544</accession>
<dbReference type="InterPro" id="IPR002109">
    <property type="entry name" value="Glutaredoxin"/>
</dbReference>
<name>A0A644T544_9ZZZZ</name>
<reference evidence="2" key="1">
    <citation type="submission" date="2019-08" db="EMBL/GenBank/DDBJ databases">
        <authorList>
            <person name="Kucharzyk K."/>
            <person name="Murdoch R.W."/>
            <person name="Higgins S."/>
            <person name="Loffler F."/>
        </authorList>
    </citation>
    <scope>NUCLEOTIDE SEQUENCE</scope>
</reference>
<evidence type="ECO:0000259" key="1">
    <source>
        <dbReference type="PROSITE" id="PS50404"/>
    </source>
</evidence>
<dbReference type="PROSITE" id="PS51354">
    <property type="entry name" value="GLUTAREDOXIN_2"/>
    <property type="match status" value="1"/>
</dbReference>